<name>A0A840YQP4_9SPHN</name>
<keyword evidence="1" id="KW-0520">NAD</keyword>
<dbReference type="EMBL" id="JACIJF010000007">
    <property type="protein sequence ID" value="MBB5711401.1"/>
    <property type="molecule type" value="Genomic_DNA"/>
</dbReference>
<dbReference type="AlphaFoldDB" id="A0A840YQP4"/>
<accession>A0A840YQP4</accession>
<proteinExistence type="predicted"/>
<organism evidence="2 3">
    <name type="scientific">Sphingomonas xinjiangensis</name>
    <dbReference type="NCBI Taxonomy" id="643568"/>
    <lineage>
        <taxon>Bacteria</taxon>
        <taxon>Pseudomonadati</taxon>
        <taxon>Pseudomonadota</taxon>
        <taxon>Alphaproteobacteria</taxon>
        <taxon>Sphingomonadales</taxon>
        <taxon>Sphingomonadaceae</taxon>
        <taxon>Sphingomonas</taxon>
    </lineage>
</organism>
<dbReference type="PANTHER" id="PTHR43574">
    <property type="entry name" value="EPIMERASE-RELATED"/>
    <property type="match status" value="1"/>
</dbReference>
<gene>
    <name evidence="2" type="ORF">FHT02_002645</name>
</gene>
<evidence type="ECO:0000313" key="2">
    <source>
        <dbReference type="EMBL" id="MBB5711401.1"/>
    </source>
</evidence>
<reference evidence="2 3" key="1">
    <citation type="submission" date="2020-08" db="EMBL/GenBank/DDBJ databases">
        <title>Genomic Encyclopedia of Type Strains, Phase IV (KMG-IV): sequencing the most valuable type-strain genomes for metagenomic binning, comparative biology and taxonomic classification.</title>
        <authorList>
            <person name="Goeker M."/>
        </authorList>
    </citation>
    <scope>NUCLEOTIDE SEQUENCE [LARGE SCALE GENOMIC DNA]</scope>
    <source>
        <strain evidence="2 3">DSM 26736</strain>
    </source>
</reference>
<dbReference type="InterPro" id="IPR036291">
    <property type="entry name" value="NAD(P)-bd_dom_sf"/>
</dbReference>
<keyword evidence="3" id="KW-1185">Reference proteome</keyword>
<sequence>MRLLIFGPGYTASRLIARLAPRGWRIATVTRDGDLPLGDRDRVGFEIANATHILSSIPPAGDIDPVLQAYGADLANASAWLGYLSATGVYGDTGGAWVDEHAPTGTGRRGARAVADAGWAALPNARIFRLPGIYGPGRSTLERVVRGEARRIDVPGQVFSRIHADDIISGVIAGFDGPPGPYNLADDEPAPQSDVVAYACRLLGLSVPPLVPLEKANLSPQAHAFYAENRRVANGKAKRVLGWRPRYPDYRLGLRALSAITSPAITSTAPPPASSDQRYPSNTVDSSIAITGISTLV</sequence>
<protein>
    <submittedName>
        <fullName evidence="2">Nucleoside-diphosphate-sugar epimerase</fullName>
    </submittedName>
</protein>
<dbReference type="Proteomes" id="UP000527143">
    <property type="component" value="Unassembled WGS sequence"/>
</dbReference>
<comment type="caution">
    <text evidence="2">The sequence shown here is derived from an EMBL/GenBank/DDBJ whole genome shotgun (WGS) entry which is preliminary data.</text>
</comment>
<dbReference type="SUPFAM" id="SSF51735">
    <property type="entry name" value="NAD(P)-binding Rossmann-fold domains"/>
    <property type="match status" value="1"/>
</dbReference>
<dbReference type="Gene3D" id="3.40.50.720">
    <property type="entry name" value="NAD(P)-binding Rossmann-like Domain"/>
    <property type="match status" value="1"/>
</dbReference>
<evidence type="ECO:0000256" key="1">
    <source>
        <dbReference type="ARBA" id="ARBA00023027"/>
    </source>
</evidence>
<evidence type="ECO:0000313" key="3">
    <source>
        <dbReference type="Proteomes" id="UP000527143"/>
    </source>
</evidence>